<keyword evidence="2" id="KW-0812">Transmembrane</keyword>
<evidence type="ECO:0000313" key="4">
    <source>
        <dbReference type="EMBL" id="MFA1539961.1"/>
    </source>
</evidence>
<feature type="short sequence motif" description="Histidine triad motif" evidence="1">
    <location>
        <begin position="110"/>
        <end position="114"/>
    </location>
</feature>
<dbReference type="PROSITE" id="PS51084">
    <property type="entry name" value="HIT_2"/>
    <property type="match status" value="1"/>
</dbReference>
<dbReference type="Gene3D" id="3.30.428.10">
    <property type="entry name" value="HIT-like"/>
    <property type="match status" value="1"/>
</dbReference>
<comment type="caution">
    <text evidence="4">The sequence shown here is derived from an EMBL/GenBank/DDBJ whole genome shotgun (WGS) entry which is preliminary data.</text>
</comment>
<dbReference type="SUPFAM" id="SSF54197">
    <property type="entry name" value="HIT-like"/>
    <property type="match status" value="1"/>
</dbReference>
<evidence type="ECO:0000256" key="1">
    <source>
        <dbReference type="PROSITE-ProRule" id="PRU00464"/>
    </source>
</evidence>
<sequence>MRADDTDCFICAAGHCPPELIPWYDRPLIHEPEVGTVIGAVGALVPGYVIVAPIMHTRSIRDLPKGKRSELLRLLDAVRSRIERHYGPATIFEHGSCRELEGRRPACVAHSHVHVVPGKYGLAQTAPQFTAFDSLEGMLAAADSGRGLSYLMFQEPGEPVHFAADPGVSQFFRRHIAAALGEADAWDYAAVPRWDNIRETQRTLAGQSAECSH</sequence>
<evidence type="ECO:0000256" key="2">
    <source>
        <dbReference type="SAM" id="Phobius"/>
    </source>
</evidence>
<proteinExistence type="predicted"/>
<keyword evidence="5" id="KW-1185">Reference proteome</keyword>
<feature type="transmembrane region" description="Helical" evidence="2">
    <location>
        <begin position="34"/>
        <end position="55"/>
    </location>
</feature>
<dbReference type="RefSeq" id="WP_371949865.1">
    <property type="nucleotide sequence ID" value="NZ_JAXCEI010000005.1"/>
</dbReference>
<gene>
    <name evidence="4" type="ORF">SM611_13570</name>
</gene>
<protein>
    <recommendedName>
        <fullName evidence="3">HIT domain-containing protein</fullName>
    </recommendedName>
</protein>
<name>A0ABV4QA64_9ACTN</name>
<dbReference type="InterPro" id="IPR036265">
    <property type="entry name" value="HIT-like_sf"/>
</dbReference>
<accession>A0ABV4QA64</accession>
<dbReference type="InterPro" id="IPR011146">
    <property type="entry name" value="HIT-like"/>
</dbReference>
<keyword evidence="2" id="KW-0472">Membrane</keyword>
<feature type="domain" description="HIT" evidence="3">
    <location>
        <begin position="46"/>
        <end position="125"/>
    </location>
</feature>
<dbReference type="EMBL" id="JAXCEI010000005">
    <property type="protein sequence ID" value="MFA1539961.1"/>
    <property type="molecule type" value="Genomic_DNA"/>
</dbReference>
<evidence type="ECO:0000313" key="5">
    <source>
        <dbReference type="Proteomes" id="UP001569963"/>
    </source>
</evidence>
<dbReference type="Proteomes" id="UP001569963">
    <property type="component" value="Unassembled WGS sequence"/>
</dbReference>
<evidence type="ECO:0000259" key="3">
    <source>
        <dbReference type="PROSITE" id="PS51084"/>
    </source>
</evidence>
<keyword evidence="2" id="KW-1133">Transmembrane helix</keyword>
<organism evidence="4 5">
    <name type="scientific">Actinomadura monticuli</name>
    <dbReference type="NCBI Taxonomy" id="3097367"/>
    <lineage>
        <taxon>Bacteria</taxon>
        <taxon>Bacillati</taxon>
        <taxon>Actinomycetota</taxon>
        <taxon>Actinomycetes</taxon>
        <taxon>Streptosporangiales</taxon>
        <taxon>Thermomonosporaceae</taxon>
        <taxon>Actinomadura</taxon>
    </lineage>
</organism>
<reference evidence="4 5" key="1">
    <citation type="submission" date="2023-11" db="EMBL/GenBank/DDBJ databases">
        <title>Actinomadura monticuli sp. nov., isolated from volcanic ash.</title>
        <authorList>
            <person name="Lee S.D."/>
            <person name="Yang H."/>
            <person name="Kim I.S."/>
        </authorList>
    </citation>
    <scope>NUCLEOTIDE SEQUENCE [LARGE SCALE GENOMIC DNA]</scope>
    <source>
        <strain evidence="4 5">DLS-62</strain>
    </source>
</reference>